<dbReference type="PANTHER" id="PTHR35807">
    <property type="entry name" value="TRANSCRIPTIONAL REGULATOR REDD-RELATED"/>
    <property type="match status" value="1"/>
</dbReference>
<dbReference type="Proteomes" id="UP000266889">
    <property type="component" value="Unassembled WGS sequence"/>
</dbReference>
<dbReference type="GO" id="GO:0006355">
    <property type="term" value="P:regulation of DNA-templated transcription"/>
    <property type="evidence" value="ECO:0007669"/>
    <property type="project" value="InterPro"/>
</dbReference>
<dbReference type="InterPro" id="IPR051677">
    <property type="entry name" value="AfsR-DnrI-RedD_regulator"/>
</dbReference>
<dbReference type="Gene3D" id="1.25.40.10">
    <property type="entry name" value="Tetratricopeptide repeat domain"/>
    <property type="match status" value="1"/>
</dbReference>
<dbReference type="Gene3D" id="3.40.50.300">
    <property type="entry name" value="P-loop containing nucleotide triphosphate hydrolases"/>
    <property type="match status" value="1"/>
</dbReference>
<dbReference type="PANTHER" id="PTHR35807:SF1">
    <property type="entry name" value="TRANSCRIPTIONAL REGULATOR REDD"/>
    <property type="match status" value="1"/>
</dbReference>
<keyword evidence="8" id="KW-1185">Reference proteome</keyword>
<dbReference type="GO" id="GO:0003677">
    <property type="term" value="F:DNA binding"/>
    <property type="evidence" value="ECO:0007669"/>
    <property type="project" value="UniProtKB-UniRule"/>
</dbReference>
<evidence type="ECO:0000256" key="5">
    <source>
        <dbReference type="PROSITE-ProRule" id="PRU01091"/>
    </source>
</evidence>
<dbReference type="SUPFAM" id="SSF52540">
    <property type="entry name" value="P-loop containing nucleoside triphosphate hydrolases"/>
    <property type="match status" value="1"/>
</dbReference>
<evidence type="ECO:0000256" key="3">
    <source>
        <dbReference type="ARBA" id="ARBA00023125"/>
    </source>
</evidence>
<dbReference type="Gene3D" id="1.10.10.10">
    <property type="entry name" value="Winged helix-like DNA-binding domain superfamily/Winged helix DNA-binding domain"/>
    <property type="match status" value="1"/>
</dbReference>
<dbReference type="PROSITE" id="PS51755">
    <property type="entry name" value="OMPR_PHOB"/>
    <property type="match status" value="1"/>
</dbReference>
<accession>A0A3N9XBD3</accession>
<proteinExistence type="inferred from homology"/>
<dbReference type="InterPro" id="IPR005158">
    <property type="entry name" value="BTAD"/>
</dbReference>
<keyword evidence="3 5" id="KW-0238">DNA-binding</keyword>
<comment type="similarity">
    <text evidence="1">Belongs to the AfsR/DnrI/RedD regulatory family.</text>
</comment>
<dbReference type="AlphaFoldDB" id="A0A3N9XBD3"/>
<dbReference type="InterPro" id="IPR016032">
    <property type="entry name" value="Sig_transdc_resp-reg_C-effctor"/>
</dbReference>
<evidence type="ECO:0000259" key="6">
    <source>
        <dbReference type="PROSITE" id="PS51755"/>
    </source>
</evidence>
<dbReference type="CDD" id="cd15831">
    <property type="entry name" value="BTAD"/>
    <property type="match status" value="1"/>
</dbReference>
<dbReference type="Pfam" id="PF03704">
    <property type="entry name" value="BTAD"/>
    <property type="match status" value="1"/>
</dbReference>
<reference evidence="7 8" key="1">
    <citation type="submission" date="2018-05" db="EMBL/GenBank/DDBJ databases">
        <title>Micromonospora from Atacama Desert.</title>
        <authorList>
            <person name="Carro L."/>
            <person name="Goodfellow M."/>
            <person name="Klenk H.-P."/>
        </authorList>
    </citation>
    <scope>NUCLEOTIDE SEQUENCE [LARGE SCALE GENOMIC DNA]</scope>
    <source>
        <strain evidence="7 8">LB32</strain>
    </source>
</reference>
<evidence type="ECO:0000313" key="7">
    <source>
        <dbReference type="EMBL" id="RQX10455.1"/>
    </source>
</evidence>
<dbReference type="SUPFAM" id="SSF46894">
    <property type="entry name" value="C-terminal effector domain of the bipartite response regulators"/>
    <property type="match status" value="1"/>
</dbReference>
<dbReference type="GO" id="GO:0043531">
    <property type="term" value="F:ADP binding"/>
    <property type="evidence" value="ECO:0007669"/>
    <property type="project" value="InterPro"/>
</dbReference>
<keyword evidence="4" id="KW-0804">Transcription</keyword>
<dbReference type="SMART" id="SM00862">
    <property type="entry name" value="Trans_reg_C"/>
    <property type="match status" value="1"/>
</dbReference>
<feature type="domain" description="OmpR/PhoB-type" evidence="6">
    <location>
        <begin position="70"/>
        <end position="172"/>
    </location>
</feature>
<dbReference type="InterPro" id="IPR001867">
    <property type="entry name" value="OmpR/PhoB-type_DNA-bd"/>
</dbReference>
<dbReference type="SUPFAM" id="SSF48452">
    <property type="entry name" value="TPR-like"/>
    <property type="match status" value="1"/>
</dbReference>
<dbReference type="GO" id="GO:0000160">
    <property type="term" value="P:phosphorelay signal transduction system"/>
    <property type="evidence" value="ECO:0007669"/>
    <property type="project" value="InterPro"/>
</dbReference>
<evidence type="ECO:0000256" key="1">
    <source>
        <dbReference type="ARBA" id="ARBA00005820"/>
    </source>
</evidence>
<evidence type="ECO:0000256" key="4">
    <source>
        <dbReference type="ARBA" id="ARBA00023163"/>
    </source>
</evidence>
<dbReference type="EMBL" id="QGSY01000157">
    <property type="protein sequence ID" value="RQX10455.1"/>
    <property type="molecule type" value="Genomic_DNA"/>
</dbReference>
<dbReference type="InterPro" id="IPR027417">
    <property type="entry name" value="P-loop_NTPase"/>
</dbReference>
<dbReference type="InterPro" id="IPR011990">
    <property type="entry name" value="TPR-like_helical_dom_sf"/>
</dbReference>
<keyword evidence="2" id="KW-0805">Transcription regulation</keyword>
<name>A0A3N9XBD3_9ACTN</name>
<dbReference type="SMART" id="SM01043">
    <property type="entry name" value="BTAD"/>
    <property type="match status" value="1"/>
</dbReference>
<protein>
    <recommendedName>
        <fullName evidence="6">OmpR/PhoB-type domain-containing protein</fullName>
    </recommendedName>
</protein>
<sequence length="688" mass="75264">MRGIHPNSCRSGWSPQFAHCPVRSGRQSVMTARRVGTGGRCRWCGDNTWVRTTELGWRAQMCRCAAVVDSPTVRWADPIGATVEFRVLGPVSAWRDGGEVPLDGAKQRTVLAVLLLARGRTVSDTRLCQLLWDEKPPATFAAQLYNYVSRLRKYLGDDVEIVRQWSGYLLRMRDSRLDIEEFERLAGLGRDALRSGRHEEAARHLHEALALWSGATLSNVTDHLIEAESPRMAEVRMAALEDRITADLMLGRQADLVVELSDLVAAQPLHELLRSHLITALLRCDRQADALAVYHQGRRVLADELGADPGLALAEAYQTVLAGPGTPDAAVALRPGPGWRDVRPAMLPPGAQDFCGRKQELRALAGLLAETSPSAPQRTLLTGMAGVGKSALALRAAHLCSSDFPDGQLYADLGGTRGNAIDPGDVLGWFLRSLGNAEEAIPRRLDERECLYRSQLAGRRVLVVLDNSASYPQVRPLLPGDPSCRVILTCRGRLSELPGVTRVEVGILDPAQALELFATIVGSPRVAAEPGAAHRIVQLCGRLSIGIRVAAARLIARPHWSLGYLAQRLADERFRLNELRLGTLDVRARIEGSYQELEVESQVALRRLALLNTADFPIGAAARVLGVTPRVGEEVAESLVDARLLEIAGSDGGRRQRHRFHDLVRVFAREKADPVDHRVVTARSALPV</sequence>
<comment type="caution">
    <text evidence="7">The sequence shown here is derived from an EMBL/GenBank/DDBJ whole genome shotgun (WGS) entry which is preliminary data.</text>
</comment>
<gene>
    <name evidence="7" type="ORF">DLJ58_11440</name>
</gene>
<evidence type="ECO:0000256" key="2">
    <source>
        <dbReference type="ARBA" id="ARBA00023015"/>
    </source>
</evidence>
<dbReference type="InterPro" id="IPR036388">
    <property type="entry name" value="WH-like_DNA-bd_sf"/>
</dbReference>
<evidence type="ECO:0000313" key="8">
    <source>
        <dbReference type="Proteomes" id="UP000266889"/>
    </source>
</evidence>
<organism evidence="7 8">
    <name type="scientific">Micromonospora arida</name>
    <dbReference type="NCBI Taxonomy" id="2203715"/>
    <lineage>
        <taxon>Bacteria</taxon>
        <taxon>Bacillati</taxon>
        <taxon>Actinomycetota</taxon>
        <taxon>Actinomycetes</taxon>
        <taxon>Micromonosporales</taxon>
        <taxon>Micromonosporaceae</taxon>
        <taxon>Micromonospora</taxon>
    </lineage>
</organism>
<dbReference type="Pfam" id="PF00486">
    <property type="entry name" value="Trans_reg_C"/>
    <property type="match status" value="1"/>
</dbReference>
<feature type="DNA-binding region" description="OmpR/PhoB-type" evidence="5">
    <location>
        <begin position="70"/>
        <end position="172"/>
    </location>
</feature>